<dbReference type="GO" id="GO:0008270">
    <property type="term" value="F:zinc ion binding"/>
    <property type="evidence" value="ECO:0007669"/>
    <property type="project" value="UniProtKB-KW"/>
</dbReference>
<dbReference type="InterPro" id="IPR001841">
    <property type="entry name" value="Znf_RING"/>
</dbReference>
<proteinExistence type="predicted"/>
<accession>D8QWK3</accession>
<dbReference type="InterPro" id="IPR013083">
    <property type="entry name" value="Znf_RING/FYVE/PHD"/>
</dbReference>
<dbReference type="GO" id="GO:0016567">
    <property type="term" value="P:protein ubiquitination"/>
    <property type="evidence" value="ECO:0000318"/>
    <property type="project" value="GO_Central"/>
</dbReference>
<dbReference type="UniPathway" id="UPA00143"/>
<dbReference type="PROSITE" id="PS50089">
    <property type="entry name" value="ZF_RING_2"/>
    <property type="match status" value="1"/>
</dbReference>
<dbReference type="Gene3D" id="3.30.40.10">
    <property type="entry name" value="Zinc/RING finger domain, C3HC4 (zinc finger)"/>
    <property type="match status" value="1"/>
</dbReference>
<evidence type="ECO:0000256" key="1">
    <source>
        <dbReference type="PROSITE-ProRule" id="PRU00175"/>
    </source>
</evidence>
<evidence type="ECO:0000256" key="2">
    <source>
        <dbReference type="SAM" id="Phobius"/>
    </source>
</evidence>
<dbReference type="AlphaFoldDB" id="D8QWK3"/>
<feature type="transmembrane region" description="Helical" evidence="2">
    <location>
        <begin position="34"/>
        <end position="54"/>
    </location>
</feature>
<keyword evidence="2" id="KW-1133">Transmembrane helix</keyword>
<evidence type="ECO:0000313" key="5">
    <source>
        <dbReference type="Proteomes" id="UP000001514"/>
    </source>
</evidence>
<organism evidence="5">
    <name type="scientific">Selaginella moellendorffii</name>
    <name type="common">Spikemoss</name>
    <dbReference type="NCBI Taxonomy" id="88036"/>
    <lineage>
        <taxon>Eukaryota</taxon>
        <taxon>Viridiplantae</taxon>
        <taxon>Streptophyta</taxon>
        <taxon>Embryophyta</taxon>
        <taxon>Tracheophyta</taxon>
        <taxon>Lycopodiopsida</taxon>
        <taxon>Selaginellales</taxon>
        <taxon>Selaginellaceae</taxon>
        <taxon>Selaginella</taxon>
    </lineage>
</organism>
<sequence length="170" mass="18743">MLQDMGASLVCLLLAMVLLPFAKGYILIQIGVAALGSMLIAYVLLSLSALEGVLNCRGEEEIELDLEHSFFIGEEEHRITGVLPARHGTERPFLEMLDCSIQPSIAAGSRRIIGDERCAICLGELQEESDPAHRMVGERMFLKCSHSFHSPCIQKWLSLSTSCPICRARV</sequence>
<protein>
    <recommendedName>
        <fullName evidence="3">RING-type domain-containing protein</fullName>
    </recommendedName>
</protein>
<dbReference type="Pfam" id="PF13639">
    <property type="entry name" value="zf-RING_2"/>
    <property type="match status" value="1"/>
</dbReference>
<evidence type="ECO:0000259" key="3">
    <source>
        <dbReference type="PROSITE" id="PS50089"/>
    </source>
</evidence>
<feature type="domain" description="RING-type" evidence="3">
    <location>
        <begin position="118"/>
        <end position="167"/>
    </location>
</feature>
<name>D8QWK3_SELML</name>
<dbReference type="Gramene" id="EFJ35649">
    <property type="protein sequence ID" value="EFJ35649"/>
    <property type="gene ID" value="SELMODRAFT_405202"/>
</dbReference>
<keyword evidence="1" id="KW-0863">Zinc-finger</keyword>
<keyword evidence="2" id="KW-0472">Membrane</keyword>
<dbReference type="HOGENOM" id="CLU_1573325_0_0_1"/>
<keyword evidence="1" id="KW-0479">Metal-binding</keyword>
<dbReference type="Proteomes" id="UP000001514">
    <property type="component" value="Unassembled WGS sequence"/>
</dbReference>
<dbReference type="InParanoid" id="D8QWK3"/>
<dbReference type="SMART" id="SM00184">
    <property type="entry name" value="RING"/>
    <property type="match status" value="1"/>
</dbReference>
<evidence type="ECO:0000313" key="4">
    <source>
        <dbReference type="EMBL" id="EFJ35649.1"/>
    </source>
</evidence>
<gene>
    <name evidence="4" type="ORF">SELMODRAFT_405202</name>
</gene>
<dbReference type="EMBL" id="GL377568">
    <property type="protein sequence ID" value="EFJ35649.1"/>
    <property type="molecule type" value="Genomic_DNA"/>
</dbReference>
<dbReference type="SUPFAM" id="SSF57850">
    <property type="entry name" value="RING/U-box"/>
    <property type="match status" value="1"/>
</dbReference>
<keyword evidence="5" id="KW-1185">Reference proteome</keyword>
<dbReference type="KEGG" id="smo:SELMODRAFT_405202"/>
<reference evidence="4 5" key="1">
    <citation type="journal article" date="2011" name="Science">
        <title>The Selaginella genome identifies genetic changes associated with the evolution of vascular plants.</title>
        <authorList>
            <person name="Banks J.A."/>
            <person name="Nishiyama T."/>
            <person name="Hasebe M."/>
            <person name="Bowman J.L."/>
            <person name="Gribskov M."/>
            <person name="dePamphilis C."/>
            <person name="Albert V.A."/>
            <person name="Aono N."/>
            <person name="Aoyama T."/>
            <person name="Ambrose B.A."/>
            <person name="Ashton N.W."/>
            <person name="Axtell M.J."/>
            <person name="Barker E."/>
            <person name="Barker M.S."/>
            <person name="Bennetzen J.L."/>
            <person name="Bonawitz N.D."/>
            <person name="Chapple C."/>
            <person name="Cheng C."/>
            <person name="Correa L.G."/>
            <person name="Dacre M."/>
            <person name="DeBarry J."/>
            <person name="Dreyer I."/>
            <person name="Elias M."/>
            <person name="Engstrom E.M."/>
            <person name="Estelle M."/>
            <person name="Feng L."/>
            <person name="Finet C."/>
            <person name="Floyd S.K."/>
            <person name="Frommer W.B."/>
            <person name="Fujita T."/>
            <person name="Gramzow L."/>
            <person name="Gutensohn M."/>
            <person name="Harholt J."/>
            <person name="Hattori M."/>
            <person name="Heyl A."/>
            <person name="Hirai T."/>
            <person name="Hiwatashi Y."/>
            <person name="Ishikawa M."/>
            <person name="Iwata M."/>
            <person name="Karol K.G."/>
            <person name="Koehler B."/>
            <person name="Kolukisaoglu U."/>
            <person name="Kubo M."/>
            <person name="Kurata T."/>
            <person name="Lalonde S."/>
            <person name="Li K."/>
            <person name="Li Y."/>
            <person name="Litt A."/>
            <person name="Lyons E."/>
            <person name="Manning G."/>
            <person name="Maruyama T."/>
            <person name="Michael T.P."/>
            <person name="Mikami K."/>
            <person name="Miyazaki S."/>
            <person name="Morinaga S."/>
            <person name="Murata T."/>
            <person name="Mueller-Roeber B."/>
            <person name="Nelson D.R."/>
            <person name="Obara M."/>
            <person name="Oguri Y."/>
            <person name="Olmstead R.G."/>
            <person name="Onodera N."/>
            <person name="Petersen B.L."/>
            <person name="Pils B."/>
            <person name="Prigge M."/>
            <person name="Rensing S.A."/>
            <person name="Riano-Pachon D.M."/>
            <person name="Roberts A.W."/>
            <person name="Sato Y."/>
            <person name="Scheller H.V."/>
            <person name="Schulz B."/>
            <person name="Schulz C."/>
            <person name="Shakirov E.V."/>
            <person name="Shibagaki N."/>
            <person name="Shinohara N."/>
            <person name="Shippen D.E."/>
            <person name="Soerensen I."/>
            <person name="Sotooka R."/>
            <person name="Sugimoto N."/>
            <person name="Sugita M."/>
            <person name="Sumikawa N."/>
            <person name="Tanurdzic M."/>
            <person name="Theissen G."/>
            <person name="Ulvskov P."/>
            <person name="Wakazuki S."/>
            <person name="Weng J.K."/>
            <person name="Willats W.W."/>
            <person name="Wipf D."/>
            <person name="Wolf P.G."/>
            <person name="Yang L."/>
            <person name="Zimmer A.D."/>
            <person name="Zhu Q."/>
            <person name="Mitros T."/>
            <person name="Hellsten U."/>
            <person name="Loque D."/>
            <person name="Otillar R."/>
            <person name="Salamov A."/>
            <person name="Schmutz J."/>
            <person name="Shapiro H."/>
            <person name="Lindquist E."/>
            <person name="Lucas S."/>
            <person name="Rokhsar D."/>
            <person name="Grigoriev I.V."/>
        </authorList>
    </citation>
    <scope>NUCLEOTIDE SEQUENCE [LARGE SCALE GENOMIC DNA]</scope>
</reference>
<dbReference type="PANTHER" id="PTHR45676">
    <property type="entry name" value="RING-H2 FINGER PROTEIN ATL51-RELATED"/>
    <property type="match status" value="1"/>
</dbReference>
<keyword evidence="1" id="KW-0862">Zinc</keyword>
<keyword evidence="2" id="KW-0812">Transmembrane</keyword>
<dbReference type="OrthoDB" id="8062037at2759"/>
<dbReference type="PANTHER" id="PTHR45676:SF159">
    <property type="entry name" value="RING-H2 FINGER PROTEIN ATL51"/>
    <property type="match status" value="1"/>
</dbReference>